<dbReference type="Pfam" id="PF07729">
    <property type="entry name" value="FCD"/>
    <property type="match status" value="1"/>
</dbReference>
<evidence type="ECO:0000313" key="6">
    <source>
        <dbReference type="Proteomes" id="UP000018733"/>
    </source>
</evidence>
<dbReference type="HOGENOM" id="CLU_017584_5_4_4"/>
<dbReference type="OrthoDB" id="9799812at2"/>
<dbReference type="eggNOG" id="COG1802">
    <property type="taxonomic scope" value="Bacteria"/>
</dbReference>
<dbReference type="PANTHER" id="PTHR43537">
    <property type="entry name" value="TRANSCRIPTIONAL REGULATOR, GNTR FAMILY"/>
    <property type="match status" value="1"/>
</dbReference>
<keyword evidence="6" id="KW-1185">Reference proteome</keyword>
<organism evidence="5 6">
    <name type="scientific">Advenella kashmirensis W13003</name>
    <dbReference type="NCBI Taxonomy" id="1424334"/>
    <lineage>
        <taxon>Bacteria</taxon>
        <taxon>Pseudomonadati</taxon>
        <taxon>Pseudomonadota</taxon>
        <taxon>Betaproteobacteria</taxon>
        <taxon>Burkholderiales</taxon>
        <taxon>Alcaligenaceae</taxon>
    </lineage>
</organism>
<protein>
    <submittedName>
        <fullName evidence="5">GntR family transcriptional regulator</fullName>
    </submittedName>
</protein>
<evidence type="ECO:0000256" key="2">
    <source>
        <dbReference type="ARBA" id="ARBA00023125"/>
    </source>
</evidence>
<dbReference type="GO" id="GO:0003677">
    <property type="term" value="F:DNA binding"/>
    <property type="evidence" value="ECO:0007669"/>
    <property type="project" value="UniProtKB-KW"/>
</dbReference>
<evidence type="ECO:0000259" key="4">
    <source>
        <dbReference type="PROSITE" id="PS50949"/>
    </source>
</evidence>
<dbReference type="PRINTS" id="PR00035">
    <property type="entry name" value="HTHGNTR"/>
</dbReference>
<dbReference type="PROSITE" id="PS50949">
    <property type="entry name" value="HTH_GNTR"/>
    <property type="match status" value="1"/>
</dbReference>
<gene>
    <name evidence="5" type="ORF">W822_00455</name>
</gene>
<dbReference type="SUPFAM" id="SSF46785">
    <property type="entry name" value="Winged helix' DNA-binding domain"/>
    <property type="match status" value="1"/>
</dbReference>
<dbReference type="Pfam" id="PF00392">
    <property type="entry name" value="GntR"/>
    <property type="match status" value="1"/>
</dbReference>
<proteinExistence type="predicted"/>
<keyword evidence="2" id="KW-0238">DNA-binding</keyword>
<dbReference type="InterPro" id="IPR008920">
    <property type="entry name" value="TF_FadR/GntR_C"/>
</dbReference>
<dbReference type="STRING" id="1424334.W822_00455"/>
<dbReference type="Proteomes" id="UP000018733">
    <property type="component" value="Unassembled WGS sequence"/>
</dbReference>
<evidence type="ECO:0000256" key="3">
    <source>
        <dbReference type="ARBA" id="ARBA00023163"/>
    </source>
</evidence>
<comment type="caution">
    <text evidence="5">The sequence shown here is derived from an EMBL/GenBank/DDBJ whole genome shotgun (WGS) entry which is preliminary data.</text>
</comment>
<dbReference type="Gene3D" id="1.10.10.10">
    <property type="entry name" value="Winged helix-like DNA-binding domain superfamily/Winged helix DNA-binding domain"/>
    <property type="match status" value="1"/>
</dbReference>
<dbReference type="SMART" id="SM00345">
    <property type="entry name" value="HTH_GNTR"/>
    <property type="match status" value="1"/>
</dbReference>
<name>V8QUW2_9BURK</name>
<dbReference type="InterPro" id="IPR036390">
    <property type="entry name" value="WH_DNA-bd_sf"/>
</dbReference>
<dbReference type="Gene3D" id="1.20.120.530">
    <property type="entry name" value="GntR ligand-binding domain-like"/>
    <property type="match status" value="1"/>
</dbReference>
<reference evidence="5 6" key="1">
    <citation type="journal article" date="2014" name="Genome Announc.">
        <title>Draft Genome Sequence of Advenella kashmirensis Strain W13003, a Polycyclic Aromatic Hydrocarbon-Degrading Bacterium.</title>
        <authorList>
            <person name="Wang X."/>
            <person name="Jin D."/>
            <person name="Zhou L."/>
            <person name="Wu L."/>
            <person name="An W."/>
            <person name="Zhao L."/>
        </authorList>
    </citation>
    <scope>NUCLEOTIDE SEQUENCE [LARGE SCALE GENOMIC DNA]</scope>
    <source>
        <strain evidence="5 6">W13003</strain>
    </source>
</reference>
<keyword evidence="1" id="KW-0805">Transcription regulation</keyword>
<dbReference type="PANTHER" id="PTHR43537:SF41">
    <property type="entry name" value="TRANSCRIPTIONAL REGULATORY PROTEIN"/>
    <property type="match status" value="1"/>
</dbReference>
<dbReference type="InterPro" id="IPR011711">
    <property type="entry name" value="GntR_C"/>
</dbReference>
<dbReference type="InterPro" id="IPR036388">
    <property type="entry name" value="WH-like_DNA-bd_sf"/>
</dbReference>
<dbReference type="AlphaFoldDB" id="V8QUW2"/>
<dbReference type="SUPFAM" id="SSF48008">
    <property type="entry name" value="GntR ligand-binding domain-like"/>
    <property type="match status" value="1"/>
</dbReference>
<dbReference type="GO" id="GO:0003700">
    <property type="term" value="F:DNA-binding transcription factor activity"/>
    <property type="evidence" value="ECO:0007669"/>
    <property type="project" value="InterPro"/>
</dbReference>
<dbReference type="SMART" id="SM00895">
    <property type="entry name" value="FCD"/>
    <property type="match status" value="1"/>
</dbReference>
<feature type="domain" description="HTH gntR-type" evidence="4">
    <location>
        <begin position="10"/>
        <end position="77"/>
    </location>
</feature>
<sequence length="218" mass="24225">MINSPEKAATLSAENVTNQLRTLILNGSLGIGVQLKQEALAQQFGVSRIPVREALKRLEAEGLVTHAVHQGSVVASRSVDDLLETLDIRIGLESRALVLAIPHMTPAVFRKAETILARYDASDIPGEWSELNLEFHLCLYRPCGKNRLLSMIEHLVRSVDIHLRAHQSAAIGRKSSQKDHRVLLDACMAGNTERARKLLERHIAQTQEALQQTRQVQP</sequence>
<dbReference type="RefSeq" id="WP_024003163.1">
    <property type="nucleotide sequence ID" value="NZ_KI650979.1"/>
</dbReference>
<evidence type="ECO:0000313" key="5">
    <source>
        <dbReference type="EMBL" id="ETF03731.1"/>
    </source>
</evidence>
<accession>V8QUW2</accession>
<keyword evidence="3" id="KW-0804">Transcription</keyword>
<evidence type="ECO:0000256" key="1">
    <source>
        <dbReference type="ARBA" id="ARBA00023015"/>
    </source>
</evidence>
<dbReference type="EMBL" id="AYXT01000001">
    <property type="protein sequence ID" value="ETF03731.1"/>
    <property type="molecule type" value="Genomic_DNA"/>
</dbReference>
<dbReference type="PATRIC" id="fig|1424334.3.peg.94"/>
<dbReference type="InterPro" id="IPR000524">
    <property type="entry name" value="Tscrpt_reg_HTH_GntR"/>
</dbReference>
<dbReference type="CDD" id="cd07377">
    <property type="entry name" value="WHTH_GntR"/>
    <property type="match status" value="1"/>
</dbReference>